<feature type="domain" description="DUF3598" evidence="1">
    <location>
        <begin position="1"/>
        <end position="135"/>
    </location>
</feature>
<dbReference type="KEGG" id="cyp:PCC8801_2575"/>
<evidence type="ECO:0008006" key="5">
    <source>
        <dbReference type="Google" id="ProtNLM"/>
    </source>
</evidence>
<dbReference type="HOGENOM" id="CLU_1000544_0_0_3"/>
<dbReference type="RefSeq" id="WP_012595848.1">
    <property type="nucleotide sequence ID" value="NC_011726.1"/>
</dbReference>
<feature type="domain" description="Biogenesis factor required for ATP synthase 1-like C-terminal" evidence="2">
    <location>
        <begin position="140"/>
        <end position="275"/>
    </location>
</feature>
<dbReference type="SUPFAM" id="SSF50814">
    <property type="entry name" value="Lipocalins"/>
    <property type="match status" value="2"/>
</dbReference>
<evidence type="ECO:0000259" key="1">
    <source>
        <dbReference type="Pfam" id="PF12204"/>
    </source>
</evidence>
<gene>
    <name evidence="3" type="ordered locus">PCC8801_2575</name>
</gene>
<dbReference type="STRING" id="41431.PCC8801_2575"/>
<sequence length="276" mass="31803">METQWENFKQNLGVWEGSFTKISPMGEVLESNPSILTLAPEENDQVRLSLSRYGTGDMSEPPVRELTQVYQSLGRHLLFFDDGCFSKGNMQMAPFSEFYSEFGFVNADRRLRFVQQFDKEGLFNGLTLIREKRAETTAPEQPQLILEQLLGKWVGQAYTLYPDLRPPESFSTTLIVKRINEQQVEQQLNFYNQTLTSTASVYNHRLEFEQGSQKMRLLLLPGGGSSLVPLQLKNRQSFLVETGWLIEPTKRKRLIRSYDNEGRWVSATLVIEEKMA</sequence>
<evidence type="ECO:0000259" key="2">
    <source>
        <dbReference type="Pfam" id="PF21053"/>
    </source>
</evidence>
<dbReference type="GO" id="GO:0000918">
    <property type="term" value="P:division septum site selection"/>
    <property type="evidence" value="ECO:0007669"/>
    <property type="project" value="TreeGrafter"/>
</dbReference>
<name>B7K4S5_RIPO1</name>
<evidence type="ECO:0000313" key="4">
    <source>
        <dbReference type="Proteomes" id="UP000008204"/>
    </source>
</evidence>
<dbReference type="Proteomes" id="UP000008204">
    <property type="component" value="Chromosome"/>
</dbReference>
<accession>B7K4S5</accession>
<organism evidence="3 4">
    <name type="scientific">Rippkaea orientalis (strain PCC 8801 / RF-1)</name>
    <name type="common">Cyanothece sp. (strain PCC 8801)</name>
    <dbReference type="NCBI Taxonomy" id="41431"/>
    <lineage>
        <taxon>Bacteria</taxon>
        <taxon>Bacillati</taxon>
        <taxon>Cyanobacteriota</taxon>
        <taxon>Cyanophyceae</taxon>
        <taxon>Oscillatoriophycideae</taxon>
        <taxon>Chroococcales</taxon>
        <taxon>Aphanothecaceae</taxon>
        <taxon>Rippkaea</taxon>
        <taxon>Rippkaea orientalis</taxon>
    </lineage>
</organism>
<dbReference type="AlphaFoldDB" id="B7K4S5"/>
<dbReference type="PANTHER" id="PTHR33404">
    <property type="entry name" value="CELL DIVISION TOPOLOGICAL SPECIFICITY FACTOR HOMOLOG, CHLOROPLASTIC"/>
    <property type="match status" value="1"/>
</dbReference>
<dbReference type="EMBL" id="CP001287">
    <property type="protein sequence ID" value="ACK66581.1"/>
    <property type="molecule type" value="Genomic_DNA"/>
</dbReference>
<dbReference type="Pfam" id="PF21053">
    <property type="entry name" value="BFA1_C"/>
    <property type="match status" value="1"/>
</dbReference>
<dbReference type="InterPro" id="IPR022017">
    <property type="entry name" value="BFA1-like_DUF3598"/>
</dbReference>
<proteinExistence type="predicted"/>
<dbReference type="OrthoDB" id="516684at2"/>
<dbReference type="Gene3D" id="2.40.128.20">
    <property type="match status" value="2"/>
</dbReference>
<reference evidence="4" key="1">
    <citation type="journal article" date="2011" name="MBio">
        <title>Novel metabolic attributes of the genus Cyanothece, comprising a group of unicellular nitrogen-fixing Cyanobacteria.</title>
        <authorList>
            <person name="Bandyopadhyay A."/>
            <person name="Elvitigala T."/>
            <person name="Welsh E."/>
            <person name="Stockel J."/>
            <person name="Liberton M."/>
            <person name="Min H."/>
            <person name="Sherman L.A."/>
            <person name="Pakrasi H.B."/>
        </authorList>
    </citation>
    <scope>NUCLEOTIDE SEQUENCE [LARGE SCALE GENOMIC DNA]</scope>
    <source>
        <strain evidence="4">PCC 8801</strain>
    </source>
</reference>
<protein>
    <recommendedName>
        <fullName evidence="5">DUF3598 domain-containing protein</fullName>
    </recommendedName>
</protein>
<keyword evidence="4" id="KW-1185">Reference proteome</keyword>
<evidence type="ECO:0000313" key="3">
    <source>
        <dbReference type="EMBL" id="ACK66581.1"/>
    </source>
</evidence>
<dbReference type="InterPro" id="IPR048378">
    <property type="entry name" value="BFA1-like_C"/>
</dbReference>
<dbReference type="Pfam" id="PF12204">
    <property type="entry name" value="DUF3598_N"/>
    <property type="match status" value="1"/>
</dbReference>
<dbReference type="eggNOG" id="ENOG502Z85V">
    <property type="taxonomic scope" value="Bacteria"/>
</dbReference>
<dbReference type="InterPro" id="IPR012674">
    <property type="entry name" value="Calycin"/>
</dbReference>
<dbReference type="PANTHER" id="PTHR33404:SF1">
    <property type="entry name" value="SLL0497 PROTEIN"/>
    <property type="match status" value="1"/>
</dbReference>
<dbReference type="GO" id="GO:0005886">
    <property type="term" value="C:plasma membrane"/>
    <property type="evidence" value="ECO:0007669"/>
    <property type="project" value="TreeGrafter"/>
</dbReference>